<dbReference type="GO" id="GO:0006203">
    <property type="term" value="P:dGTP catabolic process"/>
    <property type="evidence" value="ECO:0007669"/>
    <property type="project" value="TreeGrafter"/>
</dbReference>
<reference evidence="3 4" key="1">
    <citation type="submission" date="2007-06" db="EMBL/GenBank/DDBJ databases">
        <authorList>
            <person name="Shimkets L."/>
            <person name="Ferriera S."/>
            <person name="Johnson J."/>
            <person name="Kravitz S."/>
            <person name="Beeson K."/>
            <person name="Sutton G."/>
            <person name="Rogers Y.-H."/>
            <person name="Friedman R."/>
            <person name="Frazier M."/>
            <person name="Venter J.C."/>
        </authorList>
    </citation>
    <scope>NUCLEOTIDE SEQUENCE [LARGE SCALE GENOMIC DNA]</scope>
    <source>
        <strain evidence="3 4">SIR-1</strain>
    </source>
</reference>
<gene>
    <name evidence="3" type="ORF">PPSIR1_05068</name>
</gene>
<feature type="domain" description="HD/PDEase" evidence="2">
    <location>
        <begin position="68"/>
        <end position="255"/>
    </location>
</feature>
<dbReference type="PANTHER" id="PTHR11373">
    <property type="entry name" value="DEOXYNUCLEOSIDE TRIPHOSPHATE TRIPHOSPHOHYDROLASE"/>
    <property type="match status" value="1"/>
</dbReference>
<dbReference type="InterPro" id="IPR003607">
    <property type="entry name" value="HD/PDEase_dom"/>
</dbReference>
<dbReference type="STRING" id="391625.PPSIR1_05068"/>
<evidence type="ECO:0000313" key="4">
    <source>
        <dbReference type="Proteomes" id="UP000005801"/>
    </source>
</evidence>
<dbReference type="SMART" id="SM00471">
    <property type="entry name" value="HDc"/>
    <property type="match status" value="1"/>
</dbReference>
<feature type="compositionally biased region" description="Low complexity" evidence="1">
    <location>
        <begin position="16"/>
        <end position="29"/>
    </location>
</feature>
<keyword evidence="4" id="KW-1185">Reference proteome</keyword>
<dbReference type="AlphaFoldDB" id="A6FWY6"/>
<dbReference type="RefSeq" id="WP_006968985.1">
    <property type="nucleotide sequence ID" value="NZ_ABCS01000001.1"/>
</dbReference>
<evidence type="ECO:0000256" key="1">
    <source>
        <dbReference type="SAM" id="MobiDB-lite"/>
    </source>
</evidence>
<dbReference type="Gene3D" id="1.10.3210.10">
    <property type="entry name" value="Hypothetical protein af1432"/>
    <property type="match status" value="1"/>
</dbReference>
<dbReference type="PANTHER" id="PTHR11373:SF4">
    <property type="entry name" value="DEOXYNUCLEOSIDE TRIPHOSPHATE TRIPHOSPHOHYDROLASE SAMHD1"/>
    <property type="match status" value="1"/>
</dbReference>
<name>A6FWY6_9BACT</name>
<organism evidence="3 4">
    <name type="scientific">Plesiocystis pacifica SIR-1</name>
    <dbReference type="NCBI Taxonomy" id="391625"/>
    <lineage>
        <taxon>Bacteria</taxon>
        <taxon>Pseudomonadati</taxon>
        <taxon>Myxococcota</taxon>
        <taxon>Polyangia</taxon>
        <taxon>Nannocystales</taxon>
        <taxon>Nannocystaceae</taxon>
        <taxon>Plesiocystis</taxon>
    </lineage>
</organism>
<dbReference type="SUPFAM" id="SSF109604">
    <property type="entry name" value="HD-domain/PDEase-like"/>
    <property type="match status" value="1"/>
</dbReference>
<dbReference type="GO" id="GO:0008832">
    <property type="term" value="F:dGTPase activity"/>
    <property type="evidence" value="ECO:0007669"/>
    <property type="project" value="TreeGrafter"/>
</dbReference>
<dbReference type="OrthoDB" id="9803619at2"/>
<dbReference type="eggNOG" id="COG1078">
    <property type="taxonomic scope" value="Bacteria"/>
</dbReference>
<protein>
    <recommendedName>
        <fullName evidence="2">HD/PDEase domain-containing protein</fullName>
    </recommendedName>
</protein>
<dbReference type="EMBL" id="ABCS01000001">
    <property type="protein sequence ID" value="EDM81810.1"/>
    <property type="molecule type" value="Genomic_DNA"/>
</dbReference>
<proteinExistence type="predicted"/>
<evidence type="ECO:0000259" key="2">
    <source>
        <dbReference type="SMART" id="SM00471"/>
    </source>
</evidence>
<comment type="caution">
    <text evidence="3">The sequence shown here is derived from an EMBL/GenBank/DDBJ whole genome shotgun (WGS) entry which is preliminary data.</text>
</comment>
<dbReference type="InterPro" id="IPR050135">
    <property type="entry name" value="dGTPase-like"/>
</dbReference>
<evidence type="ECO:0000313" key="3">
    <source>
        <dbReference type="EMBL" id="EDM81810.1"/>
    </source>
</evidence>
<dbReference type="CDD" id="cd00077">
    <property type="entry name" value="HDc"/>
    <property type="match status" value="1"/>
</dbReference>
<accession>A6FWY6</accession>
<dbReference type="InterPro" id="IPR006674">
    <property type="entry name" value="HD_domain"/>
</dbReference>
<sequence>MPPTRSRAASRERSPAKAAARAGRKSAGSKAERLRELVGDALIDNAWMARLGRISFLGTLDRHPLSRRASNRREHSLGVAKLALDAAASLELPRDRAKTFVAACLLHDIGHYPLSHAAEAAFARTLGANHHEVGRWVILGDGPISRDRSLRPSLEVQDIDPAEVWALIDRSPSLSPALAPLAELLRAPINLDTLEGITRTARDFRVRKRNLPERLFTWVDAAGSGGGSELGIQREALAAADQFWLLKHRVYDRVINLPSNILAEARLCELVAARVDMGVFDELERFDDAALRRLLGDADFDDASLVDRDDRDYELWVSEDYGAVVAGDTQSLDREPLMVRTRKRYYVDRSVEPRGGQRGLGLSQWETRYRHEKTRAWVVSRRQDQLRLPLPQSAFEGARAPTSEEPEV</sequence>
<dbReference type="Proteomes" id="UP000005801">
    <property type="component" value="Unassembled WGS sequence"/>
</dbReference>
<dbReference type="Pfam" id="PF01966">
    <property type="entry name" value="HD"/>
    <property type="match status" value="1"/>
</dbReference>
<feature type="region of interest" description="Disordered" evidence="1">
    <location>
        <begin position="1"/>
        <end position="30"/>
    </location>
</feature>